<dbReference type="PANTHER" id="PTHR30272:SF1">
    <property type="entry name" value="3-HYDROXYACYL-[ACYL-CARRIER-PROTEIN] DEHYDRATASE"/>
    <property type="match status" value="1"/>
</dbReference>
<keyword evidence="2" id="KW-0456">Lyase</keyword>
<comment type="similarity">
    <text evidence="1">Belongs to the thioester dehydratase family. FabZ subfamily.</text>
</comment>
<comment type="caution">
    <text evidence="3">The sequence shown here is derived from an EMBL/GenBank/DDBJ whole genome shotgun (WGS) entry which is preliminary data.</text>
</comment>
<proteinExistence type="inferred from homology"/>
<evidence type="ECO:0000313" key="3">
    <source>
        <dbReference type="EMBL" id="GIF02268.1"/>
    </source>
</evidence>
<protein>
    <submittedName>
        <fullName evidence="3">3-hydroxyacyl-[acyl-carrier-protein] dehydratase FabZ</fullName>
    </submittedName>
</protein>
<reference evidence="3" key="1">
    <citation type="submission" date="2021-01" db="EMBL/GenBank/DDBJ databases">
        <title>Whole genome shotgun sequence of Actinoplanes rishiriensis NBRC 108556.</title>
        <authorList>
            <person name="Komaki H."/>
            <person name="Tamura T."/>
        </authorList>
    </citation>
    <scope>NUCLEOTIDE SEQUENCE</scope>
    <source>
        <strain evidence="3">NBRC 108556</strain>
    </source>
</reference>
<dbReference type="InterPro" id="IPR013114">
    <property type="entry name" value="FabA_FabZ"/>
</dbReference>
<dbReference type="SUPFAM" id="SSF54637">
    <property type="entry name" value="Thioesterase/thiol ester dehydrase-isomerase"/>
    <property type="match status" value="1"/>
</dbReference>
<dbReference type="Proteomes" id="UP000636960">
    <property type="component" value="Unassembled WGS sequence"/>
</dbReference>
<dbReference type="InterPro" id="IPR029069">
    <property type="entry name" value="HotDog_dom_sf"/>
</dbReference>
<evidence type="ECO:0000313" key="4">
    <source>
        <dbReference type="Proteomes" id="UP000636960"/>
    </source>
</evidence>
<keyword evidence="4" id="KW-1185">Reference proteome</keyword>
<dbReference type="EMBL" id="BOMV01000127">
    <property type="protein sequence ID" value="GIF02268.1"/>
    <property type="molecule type" value="Genomic_DNA"/>
</dbReference>
<evidence type="ECO:0000256" key="2">
    <source>
        <dbReference type="ARBA" id="ARBA00023239"/>
    </source>
</evidence>
<dbReference type="PANTHER" id="PTHR30272">
    <property type="entry name" value="3-HYDROXYACYL-[ACYL-CARRIER-PROTEIN] DEHYDRATASE"/>
    <property type="match status" value="1"/>
</dbReference>
<dbReference type="GO" id="GO:0016829">
    <property type="term" value="F:lyase activity"/>
    <property type="evidence" value="ECO:0007669"/>
    <property type="project" value="UniProtKB-KW"/>
</dbReference>
<organism evidence="3 4">
    <name type="scientific">Paractinoplanes rishiriensis</name>
    <dbReference type="NCBI Taxonomy" id="1050105"/>
    <lineage>
        <taxon>Bacteria</taxon>
        <taxon>Bacillati</taxon>
        <taxon>Actinomycetota</taxon>
        <taxon>Actinomycetes</taxon>
        <taxon>Micromonosporales</taxon>
        <taxon>Micromonosporaceae</taxon>
        <taxon>Paractinoplanes</taxon>
    </lineage>
</organism>
<gene>
    <name evidence="3" type="primary">fabZ</name>
    <name evidence="3" type="ORF">Ari01nite_97320</name>
</gene>
<dbReference type="AlphaFoldDB" id="A0A919KBD9"/>
<sequence>MDTAGIAAHIPHRYPMLLIDRVTAVTPGRSLVAVKAITATEPCYRRPAGAPALADFRYPPALLLESLAQAAVILATWTEPNPDVCQGRLELGASFRGVRFPARVYPGDLVEHRITLEKSLGDTSVISGVASVGGRPVLEVDQFVLAMRDVVSFLTPELQTA</sequence>
<evidence type="ECO:0000256" key="1">
    <source>
        <dbReference type="ARBA" id="ARBA00009174"/>
    </source>
</evidence>
<dbReference type="Pfam" id="PF07977">
    <property type="entry name" value="FabA"/>
    <property type="match status" value="1"/>
</dbReference>
<name>A0A919KBD9_9ACTN</name>
<dbReference type="Gene3D" id="3.10.129.10">
    <property type="entry name" value="Hotdog Thioesterase"/>
    <property type="match status" value="1"/>
</dbReference>
<accession>A0A919KBD9</accession>